<proteinExistence type="predicted"/>
<dbReference type="CDD" id="cd15482">
    <property type="entry name" value="Sialidase_non-viral"/>
    <property type="match status" value="1"/>
</dbReference>
<dbReference type="RefSeq" id="WP_275037741.1">
    <property type="nucleotide sequence ID" value="NZ_CP118720.1"/>
</dbReference>
<dbReference type="AlphaFoldDB" id="A0ABD7X3N7"/>
<protein>
    <submittedName>
        <fullName evidence="1">Sialidase family protein</fullName>
    </submittedName>
</protein>
<dbReference type="SUPFAM" id="SSF50939">
    <property type="entry name" value="Sialidases"/>
    <property type="match status" value="1"/>
</dbReference>
<gene>
    <name evidence="1" type="ORF">PWO00_28325</name>
</gene>
<evidence type="ECO:0000313" key="1">
    <source>
        <dbReference type="EMBL" id="WEA47240.1"/>
    </source>
</evidence>
<dbReference type="Gene3D" id="2.120.10.10">
    <property type="match status" value="2"/>
</dbReference>
<organism evidence="1 2">
    <name type="scientific">Priestia aryabhattai</name>
    <name type="common">Bacillus aryabhattai</name>
    <dbReference type="NCBI Taxonomy" id="412384"/>
    <lineage>
        <taxon>Bacteria</taxon>
        <taxon>Bacillati</taxon>
        <taxon>Bacillota</taxon>
        <taxon>Bacilli</taxon>
        <taxon>Bacillales</taxon>
        <taxon>Bacillaceae</taxon>
        <taxon>Priestia</taxon>
    </lineage>
</organism>
<accession>A0ABD7X3N7</accession>
<name>A0ABD7X3N7_PRIAR</name>
<sequence>MPAVNFQVTPSGNPKFEPYIAVNLLQTNIMVAVATDITTGSPRTGLYRSLNGGALWTTTLLPLPTGFTGAEAAAVAYKFPSTFIVTAHVFPGAESGTTVAYVSTDNGETFNTPVIVDPGYGTYINNDETNLAVDNSQASPYLGNIYVTYNHQFNVLNASGSTAFLSRSTDGGNTFPQTTLLSNENDQVERPDVTVGLTGIVYAGWITTNQGSTFYLRRSFDGGTTYDATPIIISNVVLVPTVLPVPGYGFRVLTFANLATDRSGGPNNGTIYAVWQDYRLGYSDVFLSKSVDRGTTWSSPVSITGAPQGSQSFFPAIDVDPLLGVVNVVYYTNRLDNFNLDVFSARSIDGGNTFTNQRVTTTSFNPNGTSTTAAPLIGDYIDVESVAPGGYIATWADTRTGSLAIFVGYNTDPV</sequence>
<dbReference type="Proteomes" id="UP001220217">
    <property type="component" value="Plasmid pG5MAi6_2"/>
</dbReference>
<reference evidence="1 2" key="1">
    <citation type="submission" date="2023-02" db="EMBL/GenBank/DDBJ databases">
        <title>Complete genome sequence of Priestia aryabhattai G5MAi6, a methanol-tolerant strain isolated from tap water in Hong Kong.</title>
        <authorList>
            <person name="Leung K.M."/>
            <person name="Lai G.K.K."/>
            <person name="Griffin S.D.J."/>
        </authorList>
    </citation>
    <scope>NUCLEOTIDE SEQUENCE [LARGE SCALE GENOMIC DNA]</scope>
    <source>
        <strain evidence="1 2">G5MAi6</strain>
        <plasmid evidence="1 2">pG5MAi6_2</plasmid>
    </source>
</reference>
<keyword evidence="1" id="KW-0614">Plasmid</keyword>
<evidence type="ECO:0000313" key="2">
    <source>
        <dbReference type="Proteomes" id="UP001220217"/>
    </source>
</evidence>
<dbReference type="EMBL" id="CP118720">
    <property type="protein sequence ID" value="WEA47240.1"/>
    <property type="molecule type" value="Genomic_DNA"/>
</dbReference>
<geneLocation type="plasmid" evidence="1 2">
    <name>pG5MAi6_2</name>
</geneLocation>
<dbReference type="InterPro" id="IPR036278">
    <property type="entry name" value="Sialidase_sf"/>
</dbReference>